<keyword evidence="4 7" id="KW-1133">Transmembrane helix</keyword>
<feature type="transmembrane region" description="Helical" evidence="7">
    <location>
        <begin position="223"/>
        <end position="243"/>
    </location>
</feature>
<gene>
    <name evidence="8" type="ORF">PRECH8_00540</name>
</gene>
<comment type="caution">
    <text evidence="8">The sequence shown here is derived from an EMBL/GenBank/DDBJ whole genome shotgun (WGS) entry which is preliminary data.</text>
</comment>
<evidence type="ECO:0000256" key="5">
    <source>
        <dbReference type="ARBA" id="ARBA00023136"/>
    </source>
</evidence>
<feature type="transmembrane region" description="Helical" evidence="7">
    <location>
        <begin position="134"/>
        <end position="154"/>
    </location>
</feature>
<evidence type="ECO:0000313" key="9">
    <source>
        <dbReference type="Proteomes" id="UP000654993"/>
    </source>
</evidence>
<dbReference type="PANTHER" id="PTHR30477:SF0">
    <property type="entry name" value="METAL TRANSPORT SYSTEM MEMBRANE PROTEIN TM_0125-RELATED"/>
    <property type="match status" value="1"/>
</dbReference>
<dbReference type="InterPro" id="IPR037294">
    <property type="entry name" value="ABC_BtuC-like"/>
</dbReference>
<organism evidence="8 9">
    <name type="scientific">Insulibacter thermoxylanivorax</name>
    <dbReference type="NCBI Taxonomy" id="2749268"/>
    <lineage>
        <taxon>Bacteria</taxon>
        <taxon>Bacillati</taxon>
        <taxon>Bacillota</taxon>
        <taxon>Bacilli</taxon>
        <taxon>Bacillales</taxon>
        <taxon>Paenibacillaceae</taxon>
        <taxon>Insulibacter</taxon>
    </lineage>
</organism>
<comment type="subcellular location">
    <subcellularLocation>
        <location evidence="6">Cell membrane</location>
        <topology evidence="6">Multi-pass membrane protein</topology>
    </subcellularLocation>
    <subcellularLocation>
        <location evidence="1">Membrane</location>
        <topology evidence="1">Multi-pass membrane protein</topology>
    </subcellularLocation>
</comment>
<reference evidence="8" key="1">
    <citation type="submission" date="2020-08" db="EMBL/GenBank/DDBJ databases">
        <authorList>
            <person name="Uke A."/>
            <person name="Chhe C."/>
            <person name="Baramee S."/>
            <person name="Kosugi A."/>
        </authorList>
    </citation>
    <scope>NUCLEOTIDE SEQUENCE</scope>
    <source>
        <strain evidence="8">DA-C8</strain>
    </source>
</reference>
<dbReference type="Proteomes" id="UP000654993">
    <property type="component" value="Unassembled WGS sequence"/>
</dbReference>
<keyword evidence="6" id="KW-0813">Transport</keyword>
<evidence type="ECO:0000256" key="4">
    <source>
        <dbReference type="ARBA" id="ARBA00022989"/>
    </source>
</evidence>
<dbReference type="GO" id="GO:0055085">
    <property type="term" value="P:transmembrane transport"/>
    <property type="evidence" value="ECO:0007669"/>
    <property type="project" value="InterPro"/>
</dbReference>
<dbReference type="PANTHER" id="PTHR30477">
    <property type="entry name" value="ABC-TRANSPORTER METAL-BINDING PROTEIN"/>
    <property type="match status" value="1"/>
</dbReference>
<feature type="transmembrane region" description="Helical" evidence="7">
    <location>
        <begin position="91"/>
        <end position="114"/>
    </location>
</feature>
<proteinExistence type="inferred from homology"/>
<keyword evidence="3 6" id="KW-0812">Transmembrane</keyword>
<sequence>MSVTEMLDIFTYPFFQKALLGGILIGLMAPLIGAFLVFRRLSMIGDTLSHVSIAGVALGFLVGMSPQSLGIVFAVIAALAIEKLRTTYRAYAELSIAILMSGGVALASLFISMGKGTMNVTGYLFGSIYTLDAADLWIAAGVTLAVLLFVLVNYKELFLITFDEDAARVSGLPAAAYNLLITILTALTISAAIKIVGALLVSALITVPVAASMIAAKDFRRSLILSVIYSEAAVIIGVTAAGIGNFAPSGTIVLLLIFMLIATIASRKGVKR</sequence>
<evidence type="ECO:0000313" key="8">
    <source>
        <dbReference type="EMBL" id="GFR36758.1"/>
    </source>
</evidence>
<evidence type="ECO:0000256" key="1">
    <source>
        <dbReference type="ARBA" id="ARBA00004141"/>
    </source>
</evidence>
<accession>A0A916VEG8</accession>
<keyword evidence="9" id="KW-1185">Reference proteome</keyword>
<dbReference type="Pfam" id="PF00950">
    <property type="entry name" value="ABC-3"/>
    <property type="match status" value="1"/>
</dbReference>
<dbReference type="GO" id="GO:0010043">
    <property type="term" value="P:response to zinc ion"/>
    <property type="evidence" value="ECO:0007669"/>
    <property type="project" value="TreeGrafter"/>
</dbReference>
<dbReference type="InterPro" id="IPR001626">
    <property type="entry name" value="ABC_TroCD"/>
</dbReference>
<feature type="transmembrane region" description="Helical" evidence="7">
    <location>
        <begin position="50"/>
        <end position="79"/>
    </location>
</feature>
<comment type="similarity">
    <text evidence="2 6">Belongs to the ABC-3 integral membrane protein family.</text>
</comment>
<dbReference type="EMBL" id="BMAQ01000001">
    <property type="protein sequence ID" value="GFR36758.1"/>
    <property type="molecule type" value="Genomic_DNA"/>
</dbReference>
<feature type="transmembrane region" description="Helical" evidence="7">
    <location>
        <begin position="195"/>
        <end position="216"/>
    </location>
</feature>
<dbReference type="Gene3D" id="1.10.3470.10">
    <property type="entry name" value="ABC transporter involved in vitamin B12 uptake, BtuC"/>
    <property type="match status" value="1"/>
</dbReference>
<reference evidence="8" key="2">
    <citation type="journal article" date="2021" name="Data Brief">
        <title>Draft genome sequence data of the facultative, thermophilic, xylanolytic bacterium Paenibacillus sp. strain DA-C8.</title>
        <authorList>
            <person name="Chhe C."/>
            <person name="Uke A."/>
            <person name="Baramee S."/>
            <person name="Ungkulpasvich U."/>
            <person name="Tachaapaikoon C."/>
            <person name="Pason P."/>
            <person name="Waeonukul R."/>
            <person name="Ratanakhanokchai K."/>
            <person name="Kosugi A."/>
        </authorList>
    </citation>
    <scope>NUCLEOTIDE SEQUENCE</scope>
    <source>
        <strain evidence="8">DA-C8</strain>
    </source>
</reference>
<feature type="transmembrane region" description="Helical" evidence="7">
    <location>
        <begin position="18"/>
        <end position="38"/>
    </location>
</feature>
<dbReference type="AlphaFoldDB" id="A0A916VEG8"/>
<protein>
    <submittedName>
        <fullName evidence="8">Iron ABC transporter permease</fullName>
    </submittedName>
</protein>
<dbReference type="SUPFAM" id="SSF81345">
    <property type="entry name" value="ABC transporter involved in vitamin B12 uptake, BtuC"/>
    <property type="match status" value="1"/>
</dbReference>
<dbReference type="GO" id="GO:0043190">
    <property type="term" value="C:ATP-binding cassette (ABC) transporter complex"/>
    <property type="evidence" value="ECO:0007669"/>
    <property type="project" value="InterPro"/>
</dbReference>
<evidence type="ECO:0000256" key="3">
    <source>
        <dbReference type="ARBA" id="ARBA00022692"/>
    </source>
</evidence>
<evidence type="ECO:0000256" key="6">
    <source>
        <dbReference type="RuleBase" id="RU003943"/>
    </source>
</evidence>
<feature type="transmembrane region" description="Helical" evidence="7">
    <location>
        <begin position="249"/>
        <end position="266"/>
    </location>
</feature>
<evidence type="ECO:0000256" key="2">
    <source>
        <dbReference type="ARBA" id="ARBA00008034"/>
    </source>
</evidence>
<feature type="transmembrane region" description="Helical" evidence="7">
    <location>
        <begin position="166"/>
        <end position="189"/>
    </location>
</feature>
<evidence type="ECO:0000256" key="7">
    <source>
        <dbReference type="SAM" id="Phobius"/>
    </source>
</evidence>
<keyword evidence="5 7" id="KW-0472">Membrane</keyword>
<name>A0A916VEG8_9BACL</name>